<dbReference type="AlphaFoldDB" id="A0A1G9B6E1"/>
<organism evidence="2 3">
    <name type="scientific">Methylophilus rhizosphaerae</name>
    <dbReference type="NCBI Taxonomy" id="492660"/>
    <lineage>
        <taxon>Bacteria</taxon>
        <taxon>Pseudomonadati</taxon>
        <taxon>Pseudomonadota</taxon>
        <taxon>Betaproteobacteria</taxon>
        <taxon>Nitrosomonadales</taxon>
        <taxon>Methylophilaceae</taxon>
        <taxon>Methylophilus</taxon>
    </lineage>
</organism>
<evidence type="ECO:0000256" key="1">
    <source>
        <dbReference type="SAM" id="Phobius"/>
    </source>
</evidence>
<name>A0A1G9B6E1_9PROT</name>
<dbReference type="STRING" id="492660.SAMN05192566_1011"/>
<dbReference type="EMBL" id="FNFX01000002">
    <property type="protein sequence ID" value="SDK35063.1"/>
    <property type="molecule type" value="Genomic_DNA"/>
</dbReference>
<sequence>MTATNEKSSFGKKLGWLVLIWAASITSLAVVSLLIKLIMNTVGFSS</sequence>
<evidence type="ECO:0008006" key="4">
    <source>
        <dbReference type="Google" id="ProtNLM"/>
    </source>
</evidence>
<keyword evidence="1" id="KW-0472">Membrane</keyword>
<proteinExistence type="predicted"/>
<keyword evidence="3" id="KW-1185">Reference proteome</keyword>
<evidence type="ECO:0000313" key="2">
    <source>
        <dbReference type="EMBL" id="SDK35063.1"/>
    </source>
</evidence>
<feature type="transmembrane region" description="Helical" evidence="1">
    <location>
        <begin position="14"/>
        <end position="35"/>
    </location>
</feature>
<dbReference type="OrthoDB" id="6199137at2"/>
<dbReference type="InterPro" id="IPR018895">
    <property type="entry name" value="DUF2474"/>
</dbReference>
<evidence type="ECO:0000313" key="3">
    <source>
        <dbReference type="Proteomes" id="UP000198629"/>
    </source>
</evidence>
<reference evidence="3" key="1">
    <citation type="submission" date="2016-10" db="EMBL/GenBank/DDBJ databases">
        <authorList>
            <person name="Varghese N."/>
            <person name="Submissions S."/>
        </authorList>
    </citation>
    <scope>NUCLEOTIDE SEQUENCE [LARGE SCALE GENOMIC DNA]</scope>
    <source>
        <strain evidence="3">CBMB127</strain>
    </source>
</reference>
<accession>A0A1G9B6E1</accession>
<protein>
    <recommendedName>
        <fullName evidence="4">DUF2474 domain-containing protein</fullName>
    </recommendedName>
</protein>
<keyword evidence="1" id="KW-1133">Transmembrane helix</keyword>
<dbReference type="Proteomes" id="UP000198629">
    <property type="component" value="Unassembled WGS sequence"/>
</dbReference>
<dbReference type="Pfam" id="PF10617">
    <property type="entry name" value="DUF2474"/>
    <property type="match status" value="1"/>
</dbReference>
<dbReference type="RefSeq" id="WP_091470980.1">
    <property type="nucleotide sequence ID" value="NZ_FNFX01000002.1"/>
</dbReference>
<gene>
    <name evidence="2" type="ORF">SAMN05192566_1011</name>
</gene>
<keyword evidence="1" id="KW-0812">Transmembrane</keyword>